<dbReference type="Proteomes" id="UP000195521">
    <property type="component" value="Unassembled WGS sequence"/>
</dbReference>
<keyword evidence="2" id="KW-1185">Reference proteome</keyword>
<dbReference type="AlphaFoldDB" id="A0A1Y1JUW3"/>
<comment type="caution">
    <text evidence="1">The sequence shown here is derived from an EMBL/GenBank/DDBJ whole genome shotgun (WGS) entry which is preliminary data.</text>
</comment>
<dbReference type="RefSeq" id="XP_028546792.1">
    <property type="nucleotide sequence ID" value="XM_028690991.1"/>
</dbReference>
<name>A0A1Y1JUW3_PLAGO</name>
<dbReference type="GeneID" id="39745011"/>
<reference evidence="2" key="1">
    <citation type="submission" date="2017-04" db="EMBL/GenBank/DDBJ databases">
        <title>Plasmodium gonderi genome.</title>
        <authorList>
            <person name="Arisue N."/>
            <person name="Honma H."/>
            <person name="Kawai S."/>
            <person name="Tougan T."/>
            <person name="Tanabe K."/>
            <person name="Horii T."/>
        </authorList>
    </citation>
    <scope>NUCLEOTIDE SEQUENCE [LARGE SCALE GENOMIC DNA]</scope>
    <source>
        <strain evidence="2">ATCC 30045</strain>
    </source>
</reference>
<evidence type="ECO:0000313" key="1">
    <source>
        <dbReference type="EMBL" id="GAW84203.1"/>
    </source>
</evidence>
<proteinExistence type="predicted"/>
<evidence type="ECO:0000313" key="2">
    <source>
        <dbReference type="Proteomes" id="UP000195521"/>
    </source>
</evidence>
<sequence length="218" mass="26478">MSASDEDILPNCRNDFNRYGKDNRNWPYNAYSLYCTKFCTRILCARNSQNFNRSCMDILFYLYYLNNSKTMDNFHLEQSCKYFFYKLKELLKIYGGKCGTTKDCYEKLRLKIWNVYYFGVDIPNICLQYTENNDIDEDTYTKFKNLENLYNIYGKFEERQNNCHSYTIFDSFLHSIVKKLRKIINKKRRFHQKLTDSFDKIYNYPNGNNYRIVYISES</sequence>
<accession>A0A1Y1JUW3</accession>
<organism evidence="1 2">
    <name type="scientific">Plasmodium gonderi</name>
    <dbReference type="NCBI Taxonomy" id="77519"/>
    <lineage>
        <taxon>Eukaryota</taxon>
        <taxon>Sar</taxon>
        <taxon>Alveolata</taxon>
        <taxon>Apicomplexa</taxon>
        <taxon>Aconoidasida</taxon>
        <taxon>Haemosporida</taxon>
        <taxon>Plasmodiidae</taxon>
        <taxon>Plasmodium</taxon>
        <taxon>Plasmodium (Plasmodium)</taxon>
    </lineage>
</organism>
<dbReference type="EMBL" id="BDQF01000175">
    <property type="protein sequence ID" value="GAW84203.1"/>
    <property type="molecule type" value="Genomic_DNA"/>
</dbReference>
<protein>
    <submittedName>
        <fullName evidence="1">Variable surface protein</fullName>
    </submittedName>
</protein>
<gene>
    <name evidence="1" type="ORF">PGO_001675</name>
</gene>